<sequence length="171" mass="19411">MEEEKLKTRIDQLESEVTRLKELVMTLVGSVQYRNDKPYWAYLAQSMTYGEKETELSLMLIGICRRLEGEEQPIKPKRLCENNSYMQEAYSNEPMTEKEAIELLAQVVGPVDAPEVLHGFIKQSQIKSNVSVLFRSDVRAVLSFSEWQFCVARGTCATVGGTALNRPRGLC</sequence>
<gene>
    <name evidence="1" type="ORF">NCTC11819_01728</name>
</gene>
<dbReference type="EMBL" id="UGGQ01000006">
    <property type="protein sequence ID" value="STO17143.1"/>
    <property type="molecule type" value="Genomic_DNA"/>
</dbReference>
<comment type="caution">
    <text evidence="1">The sequence shown here is derived from an EMBL/GenBank/DDBJ whole genome shotgun (WGS) entry which is preliminary data.</text>
</comment>
<dbReference type="RefSeq" id="WP_004012088.1">
    <property type="nucleotide sequence ID" value="NZ_JACHMA010000001.1"/>
</dbReference>
<accession>A0A8G2HV72</accession>
<organism evidence="1 2">
    <name type="scientific">Mobiluncus mulieris</name>
    <dbReference type="NCBI Taxonomy" id="2052"/>
    <lineage>
        <taxon>Bacteria</taxon>
        <taxon>Bacillati</taxon>
        <taxon>Actinomycetota</taxon>
        <taxon>Actinomycetes</taxon>
        <taxon>Actinomycetales</taxon>
        <taxon>Actinomycetaceae</taxon>
        <taxon>Mobiluncus</taxon>
    </lineage>
</organism>
<dbReference type="Proteomes" id="UP000255284">
    <property type="component" value="Unassembled WGS sequence"/>
</dbReference>
<evidence type="ECO:0000313" key="2">
    <source>
        <dbReference type="Proteomes" id="UP000255284"/>
    </source>
</evidence>
<reference evidence="1 2" key="1">
    <citation type="submission" date="2018-06" db="EMBL/GenBank/DDBJ databases">
        <authorList>
            <consortium name="Pathogen Informatics"/>
            <person name="Doyle S."/>
        </authorList>
    </citation>
    <scope>NUCLEOTIDE SEQUENCE [LARGE SCALE GENOMIC DNA]</scope>
    <source>
        <strain evidence="1 2">NCTC11819</strain>
    </source>
</reference>
<protein>
    <submittedName>
        <fullName evidence="1">Uncharacterized protein</fullName>
    </submittedName>
</protein>
<dbReference type="GeneID" id="61168223"/>
<dbReference type="AlphaFoldDB" id="A0A8G2HV72"/>
<proteinExistence type="predicted"/>
<evidence type="ECO:0000313" key="1">
    <source>
        <dbReference type="EMBL" id="STO17143.1"/>
    </source>
</evidence>
<name>A0A8G2HV72_9ACTO</name>